<evidence type="ECO:0000256" key="2">
    <source>
        <dbReference type="SAM" id="SignalP"/>
    </source>
</evidence>
<dbReference type="Gene3D" id="3.40.190.10">
    <property type="entry name" value="Periplasmic binding protein-like II"/>
    <property type="match status" value="1"/>
</dbReference>
<dbReference type="PANTHER" id="PTHR42928:SF5">
    <property type="entry name" value="BLR1237 PROTEIN"/>
    <property type="match status" value="1"/>
</dbReference>
<comment type="caution">
    <text evidence="3">The sequence shown here is derived from an EMBL/GenBank/DDBJ whole genome shotgun (WGS) entry which is preliminary data.</text>
</comment>
<comment type="similarity">
    <text evidence="1">Belongs to the UPF0065 (bug) family.</text>
</comment>
<protein>
    <submittedName>
        <fullName evidence="3">Tripartite-type tricarboxylate transporter receptor subunit TctC</fullName>
    </submittedName>
</protein>
<keyword evidence="3" id="KW-0675">Receptor</keyword>
<dbReference type="Proteomes" id="UP000245754">
    <property type="component" value="Unassembled WGS sequence"/>
</dbReference>
<evidence type="ECO:0000313" key="4">
    <source>
        <dbReference type="Proteomes" id="UP000245754"/>
    </source>
</evidence>
<dbReference type="PIRSF" id="PIRSF017082">
    <property type="entry name" value="YflP"/>
    <property type="match status" value="1"/>
</dbReference>
<dbReference type="SUPFAM" id="SSF53850">
    <property type="entry name" value="Periplasmic binding protein-like II"/>
    <property type="match status" value="1"/>
</dbReference>
<reference evidence="3 4" key="1">
    <citation type="submission" date="2018-05" db="EMBL/GenBank/DDBJ databases">
        <title>Genomic Encyclopedia of Type Strains, Phase IV (KMG-V): Genome sequencing to study the core and pangenomes of soil and plant-associated prokaryotes.</title>
        <authorList>
            <person name="Whitman W."/>
        </authorList>
    </citation>
    <scope>NUCLEOTIDE SEQUENCE [LARGE SCALE GENOMIC DNA]</scope>
    <source>
        <strain evidence="3 4">SLV-132</strain>
    </source>
</reference>
<dbReference type="Pfam" id="PF03401">
    <property type="entry name" value="TctC"/>
    <property type="match status" value="1"/>
</dbReference>
<dbReference type="RefSeq" id="WP_258307958.1">
    <property type="nucleotide sequence ID" value="NZ_QGGT01000002.1"/>
</dbReference>
<keyword evidence="4" id="KW-1185">Reference proteome</keyword>
<feature type="signal peptide" evidence="2">
    <location>
        <begin position="1"/>
        <end position="44"/>
    </location>
</feature>
<feature type="chain" id="PRO_5016433458" evidence="2">
    <location>
        <begin position="45"/>
        <end position="347"/>
    </location>
</feature>
<evidence type="ECO:0000256" key="1">
    <source>
        <dbReference type="ARBA" id="ARBA00006987"/>
    </source>
</evidence>
<dbReference type="EMBL" id="QGGT01000002">
    <property type="protein sequence ID" value="PWK34859.1"/>
    <property type="molecule type" value="Genomic_DNA"/>
</dbReference>
<dbReference type="Gene3D" id="3.40.190.150">
    <property type="entry name" value="Bordetella uptake gene, domain 1"/>
    <property type="match status" value="1"/>
</dbReference>
<proteinExistence type="inferred from homology"/>
<dbReference type="CDD" id="cd13578">
    <property type="entry name" value="PBP2_Bug27"/>
    <property type="match status" value="1"/>
</dbReference>
<dbReference type="PANTHER" id="PTHR42928">
    <property type="entry name" value="TRICARBOXYLATE-BINDING PROTEIN"/>
    <property type="match status" value="1"/>
</dbReference>
<keyword evidence="2" id="KW-0732">Signal</keyword>
<organism evidence="3 4">
    <name type="scientific">Cupriavidus plantarum</name>
    <dbReference type="NCBI Taxonomy" id="942865"/>
    <lineage>
        <taxon>Bacteria</taxon>
        <taxon>Pseudomonadati</taxon>
        <taxon>Pseudomonadota</taxon>
        <taxon>Betaproteobacteria</taxon>
        <taxon>Burkholderiales</taxon>
        <taxon>Burkholderiaceae</taxon>
        <taxon>Cupriavidus</taxon>
    </lineage>
</organism>
<name>A0A316EUL6_9BURK</name>
<evidence type="ECO:0000313" key="3">
    <source>
        <dbReference type="EMBL" id="PWK34859.1"/>
    </source>
</evidence>
<dbReference type="InterPro" id="IPR042100">
    <property type="entry name" value="Bug_dom1"/>
</dbReference>
<accession>A0A316EUL6</accession>
<gene>
    <name evidence="3" type="ORF">C7419_102132</name>
</gene>
<sequence>MITTRIAGANPRLPASSLPMSSAGRLLALALLGALAVAAAPVRAAEGDNYPDKPMRIVVPYTPGGFNDTLARTTAEKLTAKWKQSVVVDNRPGGNTVIGNSLVAKSPADGYTLLITPLPFAALPALYGNRLPYNATKDFTPVVWAASTQNVLVSRPDLGLTTVKDVIEFAKKQPGKLNYGSTGAGSSNHLSMELFNKMTGTRMTHIPYKGSSPAVVALLGGETDLMFDNLPNVIQQLRAGKFKAIAVTGQARSPLLPDVPTVAESGVPGYEVNVWFGIQAPAGTPAPIVQKLNEEIVRSLAEADVVKRFRDQGVEVVGSSPAKFGTLVESEIRKWGEVVREAKVQLE</sequence>
<dbReference type="AlphaFoldDB" id="A0A316EUL6"/>
<dbReference type="InterPro" id="IPR005064">
    <property type="entry name" value="BUG"/>
</dbReference>